<feature type="transmembrane region" description="Helical" evidence="10">
    <location>
        <begin position="264"/>
        <end position="282"/>
    </location>
</feature>
<evidence type="ECO:0000256" key="6">
    <source>
        <dbReference type="ARBA" id="ARBA00023180"/>
    </source>
</evidence>
<dbReference type="InterPro" id="IPR002110">
    <property type="entry name" value="Ankyrin_rpt"/>
</dbReference>
<protein>
    <submittedName>
        <fullName evidence="11">Ankyrin repeat domain-containing protein 29-like</fullName>
    </submittedName>
</protein>
<sequence length="361" mass="40786">MACQYADESVLYLLTTRNADVNARENRGKSPALIAAENGKEGCIHILASAGANLDQRDKQGSTPLIVAAGLGHTNTVKELILNGASFDVTDNERFNALERAIHNKKDGAAAMFIRLHPQNDYVKHYLDTVEKSLIKIVSYKLTETIKALLDRMVVQKDRLNATKGTVKTKYLDTETAGKMQDNEKKYEQNTTFLLQRIAGLDDEDLAYHGTIRLLVDKKMKQFGNRVLGIKIFFYILFLLALAYSLIILAAFRPIDLNEYTNGALNIIRILAELFVLVYFIFDLVTEEVGLFQVTRLTIRYIKEEKNDKNNELLREETVEKAYISINGDDNDDDDDGVIGPPQPCKRKKRKNDQSQVDSMT</sequence>
<feature type="transmembrane region" description="Helical" evidence="10">
    <location>
        <begin position="228"/>
        <end position="252"/>
    </location>
</feature>
<keyword evidence="10" id="KW-0812">Transmembrane</keyword>
<dbReference type="EMBL" id="JAKMXF010000233">
    <property type="protein sequence ID" value="KAI6654070.1"/>
    <property type="molecule type" value="Genomic_DNA"/>
</dbReference>
<dbReference type="InterPro" id="IPR052076">
    <property type="entry name" value="TRP_cation_channel"/>
</dbReference>
<dbReference type="PANTHER" id="PTHR47143:SF1">
    <property type="entry name" value="ION_TRANS DOMAIN-CONTAINING PROTEIN"/>
    <property type="match status" value="1"/>
</dbReference>
<dbReference type="Pfam" id="PF12796">
    <property type="entry name" value="Ank_2"/>
    <property type="match status" value="1"/>
</dbReference>
<keyword evidence="6" id="KW-0325">Glycoprotein</keyword>
<dbReference type="GO" id="GO:0022857">
    <property type="term" value="F:transmembrane transporter activity"/>
    <property type="evidence" value="ECO:0007669"/>
    <property type="project" value="TreeGrafter"/>
</dbReference>
<dbReference type="GO" id="GO:0034220">
    <property type="term" value="P:monoatomic ion transmembrane transport"/>
    <property type="evidence" value="ECO:0007669"/>
    <property type="project" value="UniProtKB-KW"/>
</dbReference>
<dbReference type="PROSITE" id="PS50088">
    <property type="entry name" value="ANK_REPEAT"/>
    <property type="match status" value="2"/>
</dbReference>
<evidence type="ECO:0000256" key="5">
    <source>
        <dbReference type="ARBA" id="ARBA00023065"/>
    </source>
</evidence>
<keyword evidence="2" id="KW-0716">Sensory transduction</keyword>
<dbReference type="PROSITE" id="PS50297">
    <property type="entry name" value="ANK_REP_REGION"/>
    <property type="match status" value="2"/>
</dbReference>
<evidence type="ECO:0000313" key="12">
    <source>
        <dbReference type="Proteomes" id="UP001165289"/>
    </source>
</evidence>
<dbReference type="PANTHER" id="PTHR47143">
    <property type="entry name" value="TRANSIENT RECEPTOR POTENTIAL CATION CHANNEL PROTEIN PAINLESS"/>
    <property type="match status" value="1"/>
</dbReference>
<dbReference type="GO" id="GO:1902495">
    <property type="term" value="C:transmembrane transporter complex"/>
    <property type="evidence" value="ECO:0007669"/>
    <property type="project" value="TreeGrafter"/>
</dbReference>
<evidence type="ECO:0000256" key="2">
    <source>
        <dbReference type="ARBA" id="ARBA00022606"/>
    </source>
</evidence>
<keyword evidence="12" id="KW-1185">Reference proteome</keyword>
<keyword evidence="7" id="KW-0407">Ion channel</keyword>
<organism evidence="11 12">
    <name type="scientific">Oopsacas minuta</name>
    <dbReference type="NCBI Taxonomy" id="111878"/>
    <lineage>
        <taxon>Eukaryota</taxon>
        <taxon>Metazoa</taxon>
        <taxon>Porifera</taxon>
        <taxon>Hexactinellida</taxon>
        <taxon>Hexasterophora</taxon>
        <taxon>Lyssacinosida</taxon>
        <taxon>Leucopsacidae</taxon>
        <taxon>Oopsacas</taxon>
    </lineage>
</organism>
<proteinExistence type="predicted"/>
<feature type="repeat" description="ANK" evidence="8">
    <location>
        <begin position="27"/>
        <end position="59"/>
    </location>
</feature>
<comment type="caution">
    <text evidence="11">The sequence shown here is derived from an EMBL/GenBank/DDBJ whole genome shotgun (WGS) entry which is preliminary data.</text>
</comment>
<dbReference type="Proteomes" id="UP001165289">
    <property type="component" value="Unassembled WGS sequence"/>
</dbReference>
<evidence type="ECO:0000256" key="4">
    <source>
        <dbReference type="ARBA" id="ARBA00023043"/>
    </source>
</evidence>
<keyword evidence="10" id="KW-0472">Membrane</keyword>
<evidence type="ECO:0000256" key="1">
    <source>
        <dbReference type="ARBA" id="ARBA00022448"/>
    </source>
</evidence>
<evidence type="ECO:0000256" key="7">
    <source>
        <dbReference type="ARBA" id="ARBA00023303"/>
    </source>
</evidence>
<keyword evidence="5" id="KW-0406">Ion transport</keyword>
<feature type="region of interest" description="Disordered" evidence="9">
    <location>
        <begin position="326"/>
        <end position="361"/>
    </location>
</feature>
<name>A0AAV7K0F7_9METZ</name>
<dbReference type="Gene3D" id="1.25.40.20">
    <property type="entry name" value="Ankyrin repeat-containing domain"/>
    <property type="match status" value="1"/>
</dbReference>
<dbReference type="AlphaFoldDB" id="A0AAV7K0F7"/>
<evidence type="ECO:0000256" key="8">
    <source>
        <dbReference type="PROSITE-ProRule" id="PRU00023"/>
    </source>
</evidence>
<accession>A0AAV7K0F7</accession>
<keyword evidence="10" id="KW-1133">Transmembrane helix</keyword>
<dbReference type="InterPro" id="IPR036770">
    <property type="entry name" value="Ankyrin_rpt-contain_sf"/>
</dbReference>
<evidence type="ECO:0000256" key="10">
    <source>
        <dbReference type="SAM" id="Phobius"/>
    </source>
</evidence>
<evidence type="ECO:0000256" key="3">
    <source>
        <dbReference type="ARBA" id="ARBA00022737"/>
    </source>
</evidence>
<evidence type="ECO:0000256" key="9">
    <source>
        <dbReference type="SAM" id="MobiDB-lite"/>
    </source>
</evidence>
<reference evidence="11 12" key="1">
    <citation type="journal article" date="2023" name="BMC Biol.">
        <title>The compact genome of the sponge Oopsacas minuta (Hexactinellida) is lacking key metazoan core genes.</title>
        <authorList>
            <person name="Santini S."/>
            <person name="Schenkelaars Q."/>
            <person name="Jourda C."/>
            <person name="Duchesne M."/>
            <person name="Belahbib H."/>
            <person name="Rocher C."/>
            <person name="Selva M."/>
            <person name="Riesgo A."/>
            <person name="Vervoort M."/>
            <person name="Leys S.P."/>
            <person name="Kodjabachian L."/>
            <person name="Le Bivic A."/>
            <person name="Borchiellini C."/>
            <person name="Claverie J.M."/>
            <person name="Renard E."/>
        </authorList>
    </citation>
    <scope>NUCLEOTIDE SEQUENCE [LARGE SCALE GENOMIC DNA]</scope>
    <source>
        <strain evidence="11">SPO-2</strain>
    </source>
</reference>
<feature type="repeat" description="ANK" evidence="8">
    <location>
        <begin position="60"/>
        <end position="92"/>
    </location>
</feature>
<keyword evidence="3" id="KW-0677">Repeat</keyword>
<gene>
    <name evidence="11" type="ORF">LOD99_2917</name>
</gene>
<evidence type="ECO:0000313" key="11">
    <source>
        <dbReference type="EMBL" id="KAI6654070.1"/>
    </source>
</evidence>
<keyword evidence="4 8" id="KW-0040">ANK repeat</keyword>
<dbReference type="SMART" id="SM00248">
    <property type="entry name" value="ANK"/>
    <property type="match status" value="2"/>
</dbReference>
<keyword evidence="1" id="KW-0813">Transport</keyword>
<dbReference type="SUPFAM" id="SSF48403">
    <property type="entry name" value="Ankyrin repeat"/>
    <property type="match status" value="1"/>
</dbReference>